<keyword evidence="3" id="KW-0547">Nucleotide-binding</keyword>
<dbReference type="InterPro" id="IPR027417">
    <property type="entry name" value="P-loop_NTPase"/>
</dbReference>
<name>A0A414FVH1_9ACTN</name>
<evidence type="ECO:0000256" key="1">
    <source>
        <dbReference type="SAM" id="Coils"/>
    </source>
</evidence>
<proteinExistence type="predicted"/>
<dbReference type="Proteomes" id="UP000286050">
    <property type="component" value="Unassembled WGS sequence"/>
</dbReference>
<gene>
    <name evidence="3" type="ORF">DW787_06990</name>
</gene>
<feature type="coiled-coil region" evidence="1">
    <location>
        <begin position="422"/>
        <end position="449"/>
    </location>
</feature>
<accession>A0A414FVH1</accession>
<sequence length="735" mass="82639">MKEGQPMISSIHIDNAATYSNITIEPKQINFVYGGNGTGKTTLSRVISGTSSGSYHIEWENGTNLETLVFNGEFIEKNFSERISGIFTLGEDDDKTARRIEELGKDIDDLGNEITTKSKSVTGQREKQKEAFQQFAEACWIQRKTFSRFSEILKGTLKGKDTFAKSCLAKAAEVAADGSPQIEDLFDEYARVYSNNLQKQERIELSELNEIAVPEACNLLTEPITGSGNTPIGAFIDYLQNSNWVKQGVELYPLAKGRCPYCQRTLPAGLETEIEAYFDDRYEESVGAIRSYQATYASFRDRVIQSIEAIEESVPNEYDVNEVDAAAEALNHVLDVNLSAIKQKLVDPSSKVEMSDETEALTAVKAAFGRIDKQIAANNELCDNISSTRSDLSRRVWGLILHNLSSAQKAYSRSAGGCEKAINSIQAIITNKEDEKRKKQAEKAHLETTRTSITPTVDAINSLLERFGFTGFSLSEDKQSKGMYRIVRPDGADARRTLSEGEYNFISFLYFYHLVYGSLETDGIDTPRVVVIDDPISSLDSNVMFIITSLAKEIVKDCRDGKHGIKQVFILTHNVYFHKEVTFLGSRSKWPETKCAYWIISKADERTAISHHADNPISTSYELLWDEIRDIGDAPNKNAFNTMRRILEYYFSVIGGIDYEECIDMFDGADKITCKALVSCINEGSHMISDDFVIVFTPEAMKSYRRVFKEIFYKLGQRAHYEMMMEENTSLPMQA</sequence>
<dbReference type="GO" id="GO:0005524">
    <property type="term" value="F:ATP binding"/>
    <property type="evidence" value="ECO:0007669"/>
    <property type="project" value="UniProtKB-KW"/>
</dbReference>
<dbReference type="AlphaFoldDB" id="A0A414FVH1"/>
<protein>
    <submittedName>
        <fullName evidence="3">ATP-binding protein</fullName>
    </submittedName>
</protein>
<dbReference type="SUPFAM" id="SSF52540">
    <property type="entry name" value="P-loop containing nucleoside triphosphate hydrolases"/>
    <property type="match status" value="1"/>
</dbReference>
<keyword evidence="1" id="KW-0175">Coiled coil</keyword>
<comment type="caution">
    <text evidence="3">The sequence shown here is derived from an EMBL/GenBank/DDBJ whole genome shotgun (WGS) entry which is preliminary data.</text>
</comment>
<evidence type="ECO:0000313" key="3">
    <source>
        <dbReference type="EMBL" id="RHD55106.1"/>
    </source>
</evidence>
<dbReference type="CDD" id="cd00267">
    <property type="entry name" value="ABC_ATPase"/>
    <property type="match status" value="1"/>
</dbReference>
<evidence type="ECO:0000313" key="4">
    <source>
        <dbReference type="Proteomes" id="UP000286050"/>
    </source>
</evidence>
<dbReference type="EMBL" id="QSJI01000006">
    <property type="protein sequence ID" value="RHD55106.1"/>
    <property type="molecule type" value="Genomic_DNA"/>
</dbReference>
<dbReference type="Gene3D" id="3.40.50.300">
    <property type="entry name" value="P-loop containing nucleotide triphosphate hydrolases"/>
    <property type="match status" value="2"/>
</dbReference>
<dbReference type="PANTHER" id="PTHR43581">
    <property type="entry name" value="ATP/GTP PHOSPHATASE"/>
    <property type="match status" value="1"/>
</dbReference>
<dbReference type="InterPro" id="IPR051396">
    <property type="entry name" value="Bact_Antivir_Def_Nuclease"/>
</dbReference>
<reference evidence="3 4" key="1">
    <citation type="submission" date="2018-08" db="EMBL/GenBank/DDBJ databases">
        <title>A genome reference for cultivated species of the human gut microbiota.</title>
        <authorList>
            <person name="Zou Y."/>
            <person name="Xue W."/>
            <person name="Luo G."/>
        </authorList>
    </citation>
    <scope>NUCLEOTIDE SEQUENCE [LARGE SCALE GENOMIC DNA]</scope>
    <source>
        <strain evidence="3 4">AM30-5LB</strain>
    </source>
</reference>
<evidence type="ECO:0000259" key="2">
    <source>
        <dbReference type="Pfam" id="PF13166"/>
    </source>
</evidence>
<keyword evidence="3" id="KW-0067">ATP-binding</keyword>
<feature type="domain" description="Protein CR006 P-loop" evidence="2">
    <location>
        <begin position="24"/>
        <end position="712"/>
    </location>
</feature>
<dbReference type="Pfam" id="PF13166">
    <property type="entry name" value="AAA_13"/>
    <property type="match status" value="1"/>
</dbReference>
<dbReference type="PANTHER" id="PTHR43581:SF4">
    <property type="entry name" value="ATP_GTP PHOSPHATASE"/>
    <property type="match status" value="1"/>
</dbReference>
<organism evidence="3 4">
    <name type="scientific">Collinsella intestinalis</name>
    <dbReference type="NCBI Taxonomy" id="147207"/>
    <lineage>
        <taxon>Bacteria</taxon>
        <taxon>Bacillati</taxon>
        <taxon>Actinomycetota</taxon>
        <taxon>Coriobacteriia</taxon>
        <taxon>Coriobacteriales</taxon>
        <taxon>Coriobacteriaceae</taxon>
        <taxon>Collinsella</taxon>
    </lineage>
</organism>
<dbReference type="InterPro" id="IPR026866">
    <property type="entry name" value="CR006_AAA"/>
</dbReference>